<name>A0ABP0U514_9BRYO</name>
<accession>A0ABP0U514</accession>
<evidence type="ECO:0000313" key="2">
    <source>
        <dbReference type="Proteomes" id="UP001497512"/>
    </source>
</evidence>
<dbReference type="EMBL" id="OZ019911">
    <property type="protein sequence ID" value="CAK9213055.1"/>
    <property type="molecule type" value="Genomic_DNA"/>
</dbReference>
<organism evidence="1 2">
    <name type="scientific">Sphagnum troendelagicum</name>
    <dbReference type="NCBI Taxonomy" id="128251"/>
    <lineage>
        <taxon>Eukaryota</taxon>
        <taxon>Viridiplantae</taxon>
        <taxon>Streptophyta</taxon>
        <taxon>Embryophyta</taxon>
        <taxon>Bryophyta</taxon>
        <taxon>Sphagnophytina</taxon>
        <taxon>Sphagnopsida</taxon>
        <taxon>Sphagnales</taxon>
        <taxon>Sphagnaceae</taxon>
        <taxon>Sphagnum</taxon>
    </lineage>
</organism>
<evidence type="ECO:0000313" key="1">
    <source>
        <dbReference type="EMBL" id="CAK9213055.1"/>
    </source>
</evidence>
<gene>
    <name evidence="1" type="ORF">CSSPTR1EN2_LOCUS11545</name>
</gene>
<proteinExistence type="predicted"/>
<dbReference type="Proteomes" id="UP001497512">
    <property type="component" value="Chromosome 19"/>
</dbReference>
<protein>
    <submittedName>
        <fullName evidence="1">Uncharacterized protein</fullName>
    </submittedName>
</protein>
<keyword evidence="2" id="KW-1185">Reference proteome</keyword>
<reference evidence="1" key="1">
    <citation type="submission" date="2024-02" db="EMBL/GenBank/DDBJ databases">
        <authorList>
            <consortium name="ELIXIR-Norway"/>
            <consortium name="Elixir Norway"/>
        </authorList>
    </citation>
    <scope>NUCLEOTIDE SEQUENCE</scope>
</reference>
<sequence length="125" mass="13633">MREFGGFLSFPGVKKCYVSCVPDMEVTKVPQNRAQLELIAQGDKSKFPVVVEGGGAAAEEREIRFQALLLVRRLTLLQVGWYSTTHKKNRAKVLGGEEGRSSSTVAAPPAAHFHEYCVLANGAVK</sequence>